<sequence>MKRVSDTLSPETVATRALSFLAADFERLGRFLALSGLDPATIRQAARDPAFLPAVLDHLLGDERLLLAFSESEGLRPETVAEARRAFEDQPYDLD</sequence>
<dbReference type="AlphaFoldDB" id="A0A9W6J4C6"/>
<dbReference type="InterPro" id="IPR021955">
    <property type="entry name" value="DUF3572"/>
</dbReference>
<evidence type="ECO:0000313" key="2">
    <source>
        <dbReference type="Proteomes" id="UP001143372"/>
    </source>
</evidence>
<dbReference type="RefSeq" id="WP_271169777.1">
    <property type="nucleotide sequence ID" value="NZ_BSFI01000022.1"/>
</dbReference>
<gene>
    <name evidence="1" type="ORF">GCM10008179_31960</name>
</gene>
<dbReference type="EMBL" id="BSFI01000022">
    <property type="protein sequence ID" value="GLK69558.1"/>
    <property type="molecule type" value="Genomic_DNA"/>
</dbReference>
<name>A0A9W6J4C6_9HYPH</name>
<dbReference type="Proteomes" id="UP001143372">
    <property type="component" value="Unassembled WGS sequence"/>
</dbReference>
<organism evidence="1 2">
    <name type="scientific">Hansschlegelia plantiphila</name>
    <dbReference type="NCBI Taxonomy" id="374655"/>
    <lineage>
        <taxon>Bacteria</taxon>
        <taxon>Pseudomonadati</taxon>
        <taxon>Pseudomonadota</taxon>
        <taxon>Alphaproteobacteria</taxon>
        <taxon>Hyphomicrobiales</taxon>
        <taxon>Methylopilaceae</taxon>
        <taxon>Hansschlegelia</taxon>
    </lineage>
</organism>
<evidence type="ECO:0000313" key="1">
    <source>
        <dbReference type="EMBL" id="GLK69558.1"/>
    </source>
</evidence>
<reference evidence="1" key="1">
    <citation type="journal article" date="2014" name="Int. J. Syst. Evol. Microbiol.">
        <title>Complete genome sequence of Corynebacterium casei LMG S-19264T (=DSM 44701T), isolated from a smear-ripened cheese.</title>
        <authorList>
            <consortium name="US DOE Joint Genome Institute (JGI-PGF)"/>
            <person name="Walter F."/>
            <person name="Albersmeier A."/>
            <person name="Kalinowski J."/>
            <person name="Ruckert C."/>
        </authorList>
    </citation>
    <scope>NUCLEOTIDE SEQUENCE</scope>
    <source>
        <strain evidence="1">VKM B-2347</strain>
    </source>
</reference>
<keyword evidence="2" id="KW-1185">Reference proteome</keyword>
<evidence type="ECO:0008006" key="3">
    <source>
        <dbReference type="Google" id="ProtNLM"/>
    </source>
</evidence>
<reference evidence="1" key="2">
    <citation type="submission" date="2023-01" db="EMBL/GenBank/DDBJ databases">
        <authorList>
            <person name="Sun Q."/>
            <person name="Evtushenko L."/>
        </authorList>
    </citation>
    <scope>NUCLEOTIDE SEQUENCE</scope>
    <source>
        <strain evidence="1">VKM B-2347</strain>
    </source>
</reference>
<dbReference type="Pfam" id="PF12096">
    <property type="entry name" value="DUF3572"/>
    <property type="match status" value="1"/>
</dbReference>
<comment type="caution">
    <text evidence="1">The sequence shown here is derived from an EMBL/GenBank/DDBJ whole genome shotgun (WGS) entry which is preliminary data.</text>
</comment>
<protein>
    <recommendedName>
        <fullName evidence="3">DUF3572 family protein</fullName>
    </recommendedName>
</protein>
<accession>A0A9W6J4C6</accession>
<proteinExistence type="predicted"/>